<feature type="chain" id="PRO_5021870056" evidence="1">
    <location>
        <begin position="25"/>
        <end position="124"/>
    </location>
</feature>
<dbReference type="EMBL" id="CP036261">
    <property type="protein sequence ID" value="QDS90384.1"/>
    <property type="molecule type" value="Genomic_DNA"/>
</dbReference>
<dbReference type="KEGG" id="ruv:EC9_45920"/>
<feature type="signal peptide" evidence="1">
    <location>
        <begin position="1"/>
        <end position="24"/>
    </location>
</feature>
<dbReference type="Proteomes" id="UP000319557">
    <property type="component" value="Chromosome"/>
</dbReference>
<dbReference type="AlphaFoldDB" id="A0A517M681"/>
<reference evidence="2 3" key="1">
    <citation type="submission" date="2019-02" db="EMBL/GenBank/DDBJ databases">
        <title>Deep-cultivation of Planctomycetes and their phenomic and genomic characterization uncovers novel biology.</title>
        <authorList>
            <person name="Wiegand S."/>
            <person name="Jogler M."/>
            <person name="Boedeker C."/>
            <person name="Pinto D."/>
            <person name="Vollmers J."/>
            <person name="Rivas-Marin E."/>
            <person name="Kohn T."/>
            <person name="Peeters S.H."/>
            <person name="Heuer A."/>
            <person name="Rast P."/>
            <person name="Oberbeckmann S."/>
            <person name="Bunk B."/>
            <person name="Jeske O."/>
            <person name="Meyerdierks A."/>
            <person name="Storesund J.E."/>
            <person name="Kallscheuer N."/>
            <person name="Luecker S."/>
            <person name="Lage O.M."/>
            <person name="Pohl T."/>
            <person name="Merkel B.J."/>
            <person name="Hornburger P."/>
            <person name="Mueller R.-W."/>
            <person name="Bruemmer F."/>
            <person name="Labrenz M."/>
            <person name="Spormann A.M."/>
            <person name="Op den Camp H."/>
            <person name="Overmann J."/>
            <person name="Amann R."/>
            <person name="Jetten M.S.M."/>
            <person name="Mascher T."/>
            <person name="Medema M.H."/>
            <person name="Devos D.P."/>
            <person name="Kaster A.-K."/>
            <person name="Ovreas L."/>
            <person name="Rohde M."/>
            <person name="Galperin M.Y."/>
            <person name="Jogler C."/>
        </authorList>
    </citation>
    <scope>NUCLEOTIDE SEQUENCE [LARGE SCALE GENOMIC DNA]</scope>
    <source>
        <strain evidence="2 3">EC9</strain>
    </source>
</reference>
<evidence type="ECO:0000313" key="3">
    <source>
        <dbReference type="Proteomes" id="UP000319557"/>
    </source>
</evidence>
<dbReference type="OrthoDB" id="211632at2"/>
<dbReference type="RefSeq" id="WP_145348208.1">
    <property type="nucleotide sequence ID" value="NZ_CP036261.1"/>
</dbReference>
<evidence type="ECO:0000313" key="2">
    <source>
        <dbReference type="EMBL" id="QDS90384.1"/>
    </source>
</evidence>
<keyword evidence="1" id="KW-0732">Signal</keyword>
<proteinExistence type="predicted"/>
<gene>
    <name evidence="2" type="ORF">EC9_45920</name>
</gene>
<accession>A0A517M681</accession>
<name>A0A517M681_9BACT</name>
<protein>
    <submittedName>
        <fullName evidence="2">Uncharacterized protein</fullName>
    </submittedName>
</protein>
<evidence type="ECO:0000256" key="1">
    <source>
        <dbReference type="SAM" id="SignalP"/>
    </source>
</evidence>
<sequence precursor="true">MNKKITIALTMLAGVALASSSAEAVDIYGRTNVQAMNFAATRPWHSHYQYSNWGTPVAMIVPPTAHMQTNYSWGVSQNLSYPIHHQFNRNMPQPMGVPYGQFRPTPHWPSHTDQFGVHYIRGPW</sequence>
<organism evidence="2 3">
    <name type="scientific">Rosistilla ulvae</name>
    <dbReference type="NCBI Taxonomy" id="1930277"/>
    <lineage>
        <taxon>Bacteria</taxon>
        <taxon>Pseudomonadati</taxon>
        <taxon>Planctomycetota</taxon>
        <taxon>Planctomycetia</taxon>
        <taxon>Pirellulales</taxon>
        <taxon>Pirellulaceae</taxon>
        <taxon>Rosistilla</taxon>
    </lineage>
</organism>
<keyword evidence="3" id="KW-1185">Reference proteome</keyword>